<evidence type="ECO:0000313" key="1">
    <source>
        <dbReference type="EMBL" id="JAE28118.1"/>
    </source>
</evidence>
<proteinExistence type="predicted"/>
<protein>
    <submittedName>
        <fullName evidence="1">Uncharacterized protein</fullName>
    </submittedName>
</protein>
<sequence length="20" mass="2413">MQYCSLVLQLLDLFSFSYKN</sequence>
<dbReference type="AlphaFoldDB" id="A0A0A9H5I1"/>
<reference evidence="1" key="1">
    <citation type="submission" date="2014-09" db="EMBL/GenBank/DDBJ databases">
        <authorList>
            <person name="Magalhaes I.L.F."/>
            <person name="Oliveira U."/>
            <person name="Santos F.R."/>
            <person name="Vidigal T.H.D.A."/>
            <person name="Brescovit A.D."/>
            <person name="Santos A.J."/>
        </authorList>
    </citation>
    <scope>NUCLEOTIDE SEQUENCE</scope>
    <source>
        <tissue evidence="1">Shoot tissue taken approximately 20 cm above the soil surface</tissue>
    </source>
</reference>
<reference evidence="1" key="2">
    <citation type="journal article" date="2015" name="Data Brief">
        <title>Shoot transcriptome of the giant reed, Arundo donax.</title>
        <authorList>
            <person name="Barrero R.A."/>
            <person name="Guerrero F.D."/>
            <person name="Moolhuijzen P."/>
            <person name="Goolsby J.A."/>
            <person name="Tidwell J."/>
            <person name="Bellgard S.E."/>
            <person name="Bellgard M.I."/>
        </authorList>
    </citation>
    <scope>NUCLEOTIDE SEQUENCE</scope>
    <source>
        <tissue evidence="1">Shoot tissue taken approximately 20 cm above the soil surface</tissue>
    </source>
</reference>
<name>A0A0A9H5I1_ARUDO</name>
<organism evidence="1">
    <name type="scientific">Arundo donax</name>
    <name type="common">Giant reed</name>
    <name type="synonym">Donax arundinaceus</name>
    <dbReference type="NCBI Taxonomy" id="35708"/>
    <lineage>
        <taxon>Eukaryota</taxon>
        <taxon>Viridiplantae</taxon>
        <taxon>Streptophyta</taxon>
        <taxon>Embryophyta</taxon>
        <taxon>Tracheophyta</taxon>
        <taxon>Spermatophyta</taxon>
        <taxon>Magnoliopsida</taxon>
        <taxon>Liliopsida</taxon>
        <taxon>Poales</taxon>
        <taxon>Poaceae</taxon>
        <taxon>PACMAD clade</taxon>
        <taxon>Arundinoideae</taxon>
        <taxon>Arundineae</taxon>
        <taxon>Arundo</taxon>
    </lineage>
</organism>
<dbReference type="EMBL" id="GBRH01169778">
    <property type="protein sequence ID" value="JAE28118.1"/>
    <property type="molecule type" value="Transcribed_RNA"/>
</dbReference>
<accession>A0A0A9H5I1</accession>